<name>A0A5R8WUP2_9BACT</name>
<protein>
    <submittedName>
        <fullName evidence="1">Uncharacterized protein</fullName>
    </submittedName>
</protein>
<dbReference type="AlphaFoldDB" id="A0A5R8WUP2"/>
<dbReference type="Proteomes" id="UP000305517">
    <property type="component" value="Unassembled WGS sequence"/>
</dbReference>
<proteinExistence type="predicted"/>
<dbReference type="EMBL" id="VAJM01000002">
    <property type="protein sequence ID" value="TLM95213.1"/>
    <property type="molecule type" value="Genomic_DNA"/>
</dbReference>
<comment type="caution">
    <text evidence="1">The sequence shown here is derived from an EMBL/GenBank/DDBJ whole genome shotgun (WGS) entry which is preliminary data.</text>
</comment>
<evidence type="ECO:0000313" key="2">
    <source>
        <dbReference type="Proteomes" id="UP000305517"/>
    </source>
</evidence>
<accession>A0A5R8WUP2</accession>
<dbReference type="OrthoDB" id="5521206at2"/>
<keyword evidence="2" id="KW-1185">Reference proteome</keyword>
<gene>
    <name evidence="1" type="ORF">FDY95_05345</name>
</gene>
<evidence type="ECO:0000313" key="1">
    <source>
        <dbReference type="EMBL" id="TLM95213.1"/>
    </source>
</evidence>
<reference evidence="1 2" key="1">
    <citation type="submission" date="2019-05" db="EMBL/GenBank/DDBJ databases">
        <title>Hymenobacter edaphi sp. nov., isolated from abandoned arsenic-contaminated farmland soil.</title>
        <authorList>
            <person name="Nie L."/>
        </authorList>
    </citation>
    <scope>NUCLEOTIDE SEQUENCE [LARGE SCALE GENOMIC DNA]</scope>
    <source>
        <strain evidence="1 2">1-3-3-8</strain>
    </source>
</reference>
<organism evidence="1 2">
    <name type="scientific">Hymenobacter jeollabukensis</name>
    <dbReference type="NCBI Taxonomy" id="2025313"/>
    <lineage>
        <taxon>Bacteria</taxon>
        <taxon>Pseudomonadati</taxon>
        <taxon>Bacteroidota</taxon>
        <taxon>Cytophagia</taxon>
        <taxon>Cytophagales</taxon>
        <taxon>Hymenobacteraceae</taxon>
        <taxon>Hymenobacter</taxon>
    </lineage>
</organism>
<dbReference type="RefSeq" id="WP_138075686.1">
    <property type="nucleotide sequence ID" value="NZ_VAJM01000002.1"/>
</dbReference>
<sequence>MNSLDKVRSWVEMGKQIGKAVRCERGEQPAWLSVGIQKWEGTYKLYISEIREADMTAEKFIRNDLLSYASFEKLLDAYPGQTVPIEELAPLKGQRLFNPRFKDYLYE</sequence>